<evidence type="ECO:0000256" key="7">
    <source>
        <dbReference type="PIRNR" id="PIRNR003107"/>
    </source>
</evidence>
<dbReference type="GO" id="GO:0045936">
    <property type="term" value="P:negative regulation of phosphate metabolic process"/>
    <property type="evidence" value="ECO:0007669"/>
    <property type="project" value="InterPro"/>
</dbReference>
<evidence type="ECO:0000256" key="6">
    <source>
        <dbReference type="ARBA" id="ARBA00022592"/>
    </source>
</evidence>
<comment type="similarity">
    <text evidence="2 7">Belongs to the PhoU family.</text>
</comment>
<comment type="function">
    <text evidence="7">Plays a role in the regulation of phosphate uptake.</text>
</comment>
<evidence type="ECO:0000259" key="8">
    <source>
        <dbReference type="Pfam" id="PF01895"/>
    </source>
</evidence>
<comment type="subunit">
    <text evidence="3 7">Homodimer.</text>
</comment>
<feature type="domain" description="PhoU" evidence="8">
    <location>
        <begin position="20"/>
        <end position="107"/>
    </location>
</feature>
<evidence type="ECO:0000313" key="10">
    <source>
        <dbReference type="Proteomes" id="UP000184032"/>
    </source>
</evidence>
<reference evidence="9 10" key="1">
    <citation type="submission" date="2016-11" db="EMBL/GenBank/DDBJ databases">
        <authorList>
            <person name="Jaros S."/>
            <person name="Januszkiewicz K."/>
            <person name="Wedrychowicz H."/>
        </authorList>
    </citation>
    <scope>NUCLEOTIDE SEQUENCE [LARGE SCALE GENOMIC DNA]</scope>
    <source>
        <strain evidence="9 10">DSM 21120</strain>
    </source>
</reference>
<dbReference type="EMBL" id="FQXI01000003">
    <property type="protein sequence ID" value="SHH15145.1"/>
    <property type="molecule type" value="Genomic_DNA"/>
</dbReference>
<dbReference type="PANTHER" id="PTHR42930">
    <property type="entry name" value="PHOSPHATE-SPECIFIC TRANSPORT SYSTEM ACCESSORY PROTEIN PHOU"/>
    <property type="match status" value="1"/>
</dbReference>
<keyword evidence="5 7" id="KW-0963">Cytoplasm</keyword>
<dbReference type="FunFam" id="1.20.58.220:FF:000004">
    <property type="entry name" value="Phosphate-specific transport system accessory protein PhoU"/>
    <property type="match status" value="1"/>
</dbReference>
<dbReference type="NCBIfam" id="TIGR02135">
    <property type="entry name" value="phoU_full"/>
    <property type="match status" value="1"/>
</dbReference>
<dbReference type="Proteomes" id="UP000184032">
    <property type="component" value="Unassembled WGS sequence"/>
</dbReference>
<dbReference type="InterPro" id="IPR028366">
    <property type="entry name" value="PhoU"/>
</dbReference>
<sequence length="214" mass="24789">MGENMRSKFDDELEVLNEEILKMGMLVEVSVEKAVGLISKQDVKKAKEVYEHEEEIDNMEHKIQTHCLRLLIEQQPVAKDLRRISAALKIITDMERIGDQARDIAEICMHYEDGNKFGDTGHIIEMGRNTIYMVKNTVKAFVDNDVVLAREVSKYDDVVDNYFITVRDDLIKLIREEKVEPDFIVDLLMISKYLERIADHAVNISEWVIFTVEG</sequence>
<name>A0A1M5QM00_9FIRM</name>
<proteinExistence type="inferred from homology"/>
<evidence type="ECO:0000256" key="2">
    <source>
        <dbReference type="ARBA" id="ARBA00008107"/>
    </source>
</evidence>
<dbReference type="PANTHER" id="PTHR42930:SF3">
    <property type="entry name" value="PHOSPHATE-SPECIFIC TRANSPORT SYSTEM ACCESSORY PROTEIN PHOU"/>
    <property type="match status" value="1"/>
</dbReference>
<keyword evidence="4 7" id="KW-0813">Transport</keyword>
<gene>
    <name evidence="9" type="ORF">SAMN02745245_00660</name>
</gene>
<dbReference type="AlphaFoldDB" id="A0A1M5QM00"/>
<dbReference type="InterPro" id="IPR026022">
    <property type="entry name" value="PhoU_dom"/>
</dbReference>
<evidence type="ECO:0000256" key="4">
    <source>
        <dbReference type="ARBA" id="ARBA00022448"/>
    </source>
</evidence>
<keyword evidence="6 7" id="KW-0592">Phosphate transport</keyword>
<feature type="domain" description="PhoU" evidence="8">
    <location>
        <begin position="123"/>
        <end position="208"/>
    </location>
</feature>
<dbReference type="GO" id="GO:0005737">
    <property type="term" value="C:cytoplasm"/>
    <property type="evidence" value="ECO:0007669"/>
    <property type="project" value="UniProtKB-SubCell"/>
</dbReference>
<dbReference type="PIRSF" id="PIRSF003107">
    <property type="entry name" value="PhoU"/>
    <property type="match status" value="1"/>
</dbReference>
<organism evidence="9 10">
    <name type="scientific">Anaerosphaera aminiphila DSM 21120</name>
    <dbReference type="NCBI Taxonomy" id="1120995"/>
    <lineage>
        <taxon>Bacteria</taxon>
        <taxon>Bacillati</taxon>
        <taxon>Bacillota</taxon>
        <taxon>Tissierellia</taxon>
        <taxon>Tissierellales</taxon>
        <taxon>Peptoniphilaceae</taxon>
        <taxon>Anaerosphaera</taxon>
    </lineage>
</organism>
<dbReference type="GO" id="GO:0030643">
    <property type="term" value="P:intracellular phosphate ion homeostasis"/>
    <property type="evidence" value="ECO:0007669"/>
    <property type="project" value="InterPro"/>
</dbReference>
<evidence type="ECO:0000313" key="9">
    <source>
        <dbReference type="EMBL" id="SHH15145.1"/>
    </source>
</evidence>
<evidence type="ECO:0000256" key="1">
    <source>
        <dbReference type="ARBA" id="ARBA00004496"/>
    </source>
</evidence>
<comment type="subcellular location">
    <subcellularLocation>
        <location evidence="1 7">Cytoplasm</location>
    </subcellularLocation>
</comment>
<evidence type="ECO:0000256" key="3">
    <source>
        <dbReference type="ARBA" id="ARBA00011738"/>
    </source>
</evidence>
<accession>A0A1M5QM00</accession>
<dbReference type="STRING" id="1120995.SAMN02745245_00660"/>
<evidence type="ECO:0000256" key="5">
    <source>
        <dbReference type="ARBA" id="ARBA00022490"/>
    </source>
</evidence>
<dbReference type="GO" id="GO:0006817">
    <property type="term" value="P:phosphate ion transport"/>
    <property type="evidence" value="ECO:0007669"/>
    <property type="project" value="UniProtKB-KW"/>
</dbReference>
<dbReference type="InterPro" id="IPR038078">
    <property type="entry name" value="PhoU-like_sf"/>
</dbReference>
<dbReference type="Gene3D" id="1.20.58.220">
    <property type="entry name" value="Phosphate transport system protein phou homolog 2, domain 2"/>
    <property type="match status" value="1"/>
</dbReference>
<dbReference type="Pfam" id="PF01895">
    <property type="entry name" value="PhoU"/>
    <property type="match status" value="2"/>
</dbReference>
<dbReference type="SUPFAM" id="SSF109755">
    <property type="entry name" value="PhoU-like"/>
    <property type="match status" value="1"/>
</dbReference>
<keyword evidence="10" id="KW-1185">Reference proteome</keyword>
<protein>
    <recommendedName>
        <fullName evidence="7">Phosphate-specific transport system accessory protein PhoU</fullName>
    </recommendedName>
</protein>